<organism evidence="1 2">
    <name type="scientific">Ditylenchus dipsaci</name>
    <dbReference type="NCBI Taxonomy" id="166011"/>
    <lineage>
        <taxon>Eukaryota</taxon>
        <taxon>Metazoa</taxon>
        <taxon>Ecdysozoa</taxon>
        <taxon>Nematoda</taxon>
        <taxon>Chromadorea</taxon>
        <taxon>Rhabditida</taxon>
        <taxon>Tylenchina</taxon>
        <taxon>Tylenchomorpha</taxon>
        <taxon>Sphaerularioidea</taxon>
        <taxon>Anguinidae</taxon>
        <taxon>Anguininae</taxon>
        <taxon>Ditylenchus</taxon>
    </lineage>
</organism>
<evidence type="ECO:0000313" key="1">
    <source>
        <dbReference type="Proteomes" id="UP000887574"/>
    </source>
</evidence>
<name>A0A915CT97_9BILA</name>
<dbReference type="WBParaSite" id="jg11996.1">
    <property type="protein sequence ID" value="jg11996.1"/>
    <property type="gene ID" value="jg11996"/>
</dbReference>
<dbReference type="Proteomes" id="UP000887574">
    <property type="component" value="Unplaced"/>
</dbReference>
<evidence type="ECO:0000313" key="2">
    <source>
        <dbReference type="WBParaSite" id="jg11996.1"/>
    </source>
</evidence>
<proteinExistence type="predicted"/>
<dbReference type="AlphaFoldDB" id="A0A915CT97"/>
<reference evidence="2" key="1">
    <citation type="submission" date="2022-11" db="UniProtKB">
        <authorList>
            <consortium name="WormBaseParasite"/>
        </authorList>
    </citation>
    <scope>IDENTIFICATION</scope>
</reference>
<sequence>MQRYFSLSKNKEMAEALIQQASESSSTTTSSISFTSEPVVAIDSFPPKPSSFEQQQQQGEGMIRDARLQFLKTILQKIKQHAEDMGFDGTMQVSVIEMEPQTDEQFSPFGGKHLNQQHQIPKGQSFHPLLPNFFPHLPIEGSSNNQQQQAPKSDSFMDGFGEYHQPTFMQNNQDLKRCFGCYSRWLTCVWKLLHVVPHNFSSLAFLLDVVAASKKNKGTAAHKTWMKVYLIGFTFVVP</sequence>
<keyword evidence="1" id="KW-1185">Reference proteome</keyword>
<accession>A0A915CT97</accession>
<protein>
    <submittedName>
        <fullName evidence="2">Uncharacterized protein</fullName>
    </submittedName>
</protein>